<gene>
    <name evidence="11" type="primary">CarE1</name>
</gene>
<keyword evidence="5" id="KW-1015">Disulfide bond</keyword>
<keyword evidence="6" id="KW-0325">Glycoprotein</keyword>
<dbReference type="InterPro" id="IPR029058">
    <property type="entry name" value="AB_hydrolase_fold"/>
</dbReference>
<dbReference type="PRINTS" id="PR00878">
    <property type="entry name" value="CHOLNESTRASE"/>
</dbReference>
<evidence type="ECO:0000256" key="9">
    <source>
        <dbReference type="RuleBase" id="RU361235"/>
    </source>
</evidence>
<evidence type="ECO:0000256" key="7">
    <source>
        <dbReference type="ARBA" id="ARBA00048484"/>
    </source>
</evidence>
<proteinExistence type="evidence at transcript level"/>
<dbReference type="InterPro" id="IPR019819">
    <property type="entry name" value="Carboxylesterase_B_CS"/>
</dbReference>
<evidence type="ECO:0000256" key="4">
    <source>
        <dbReference type="ARBA" id="ARBA00022867"/>
    </source>
</evidence>
<dbReference type="EC" id="3.1.1.-" evidence="9"/>
<dbReference type="AlphaFoldDB" id="A0A977TQB3"/>
<dbReference type="PROSITE" id="PS00941">
    <property type="entry name" value="CARBOXYLESTERASE_B_2"/>
    <property type="match status" value="1"/>
</dbReference>
<feature type="domain" description="Carboxylesterase type B" evidence="10">
    <location>
        <begin position="29"/>
        <end position="542"/>
    </location>
</feature>
<evidence type="ECO:0000256" key="3">
    <source>
        <dbReference type="ARBA" id="ARBA00022801"/>
    </source>
</evidence>
<protein>
    <recommendedName>
        <fullName evidence="9">Carboxylic ester hydrolase</fullName>
        <ecNumber evidence="9">3.1.1.-</ecNumber>
    </recommendedName>
</protein>
<feature type="active site" description="Charge relay system" evidence="8">
    <location>
        <position position="463"/>
    </location>
</feature>
<evidence type="ECO:0000256" key="8">
    <source>
        <dbReference type="PIRSR" id="PIRSR600997-1"/>
    </source>
</evidence>
<sequence>MKTYIHVKYITLVLLFVWNTNSQFFRNDIQTTSGPIRGTRVYFAGRTLKQYLGIPYAKPPVGQLRFKKPEPVERRCETYFADKMPPACIQYTEYPFPWYDLQDGKSEDCLYLNIWVPDGLLSGFYEKYSVMFWIHGGGFTFGSNRMQIYEGQALAAMGDVVVVTINFRLGVFGYLTSGTEEAPGNAGVYDMVEALKWVNQNIAAFGGDPEKVTLFGESSGSIAVGLLCVSPLTKGLFHRVIMQSSSPAYLLAENNTANIAMSQQLAKAIGCADDCTTIQSDPETVVGCLRDEDAFVLARTFSSFNPTSTRSFLPSYGDEVLPRNAREEIINGNFHNVDVLICNTKDEGSFHITTGNPNLFGFFGEKNTWINKSYGETMIRKSFGSFSFPDPEAVVRYYLGDLAEGDYNQVREQVYTSTGDFISLCPSVYFAESYSSAGNDVYFFLFVHRPSTTPWAQWMGVAHYEDVQFVFGLPLRAPKNYTTWESMLSRKMIKIWTDFTKRGSSVWTNWPQYSREDPTYIELDTGFITRSGKGPHKENCDFYREYFGFD</sequence>
<dbReference type="EMBL" id="MZ643212">
    <property type="protein sequence ID" value="UXX52857.1"/>
    <property type="molecule type" value="mRNA"/>
</dbReference>
<dbReference type="PANTHER" id="PTHR43918">
    <property type="entry name" value="ACETYLCHOLINESTERASE"/>
    <property type="match status" value="1"/>
</dbReference>
<accession>A0A977TQB3</accession>
<feature type="active site" description="Acyl-ester intermediate" evidence="8">
    <location>
        <position position="218"/>
    </location>
</feature>
<feature type="active site" description="Charge relay system" evidence="8">
    <location>
        <position position="347"/>
    </location>
</feature>
<keyword evidence="2" id="KW-0719">Serine esterase</keyword>
<keyword evidence="3 9" id="KW-0378">Hydrolase</keyword>
<dbReference type="GO" id="GO:0006581">
    <property type="term" value="P:acetylcholine catabolic process"/>
    <property type="evidence" value="ECO:0007669"/>
    <property type="project" value="TreeGrafter"/>
</dbReference>
<dbReference type="GO" id="GO:0005615">
    <property type="term" value="C:extracellular space"/>
    <property type="evidence" value="ECO:0007669"/>
    <property type="project" value="TreeGrafter"/>
</dbReference>
<evidence type="ECO:0000256" key="2">
    <source>
        <dbReference type="ARBA" id="ARBA00022487"/>
    </source>
</evidence>
<dbReference type="InterPro" id="IPR002018">
    <property type="entry name" value="CarbesteraseB"/>
</dbReference>
<dbReference type="GO" id="GO:0003990">
    <property type="term" value="F:acetylcholinesterase activity"/>
    <property type="evidence" value="ECO:0007669"/>
    <property type="project" value="UniProtKB-EC"/>
</dbReference>
<evidence type="ECO:0000256" key="6">
    <source>
        <dbReference type="ARBA" id="ARBA00023180"/>
    </source>
</evidence>
<comment type="similarity">
    <text evidence="1 9">Belongs to the type-B carboxylesterase/lipase family.</text>
</comment>
<dbReference type="PANTHER" id="PTHR43918:SF4">
    <property type="entry name" value="CARBOXYLIC ESTER HYDROLASE"/>
    <property type="match status" value="1"/>
</dbReference>
<keyword evidence="4" id="KW-0531">Neurotransmitter degradation</keyword>
<evidence type="ECO:0000313" key="11">
    <source>
        <dbReference type="EMBL" id="UXX52857.1"/>
    </source>
</evidence>
<evidence type="ECO:0000259" key="10">
    <source>
        <dbReference type="Pfam" id="PF00135"/>
    </source>
</evidence>
<reference evidence="11" key="1">
    <citation type="submission" date="2021-07" db="EMBL/GenBank/DDBJ databases">
        <authorList>
            <person name="Sun W."/>
            <person name="Feng L."/>
            <person name="Li R."/>
            <person name="Guan J."/>
        </authorList>
    </citation>
    <scope>NUCLEOTIDE SEQUENCE</scope>
</reference>
<feature type="chain" id="PRO_5038165883" description="Carboxylic ester hydrolase" evidence="9">
    <location>
        <begin position="23"/>
        <end position="550"/>
    </location>
</feature>
<name>A0A977TQB3_PARAW</name>
<organism evidence="11">
    <name type="scientific">Pardosa astrigera</name>
    <name type="common">Wolf spider</name>
    <dbReference type="NCBI Taxonomy" id="317848"/>
    <lineage>
        <taxon>Eukaryota</taxon>
        <taxon>Metazoa</taxon>
        <taxon>Ecdysozoa</taxon>
        <taxon>Arthropoda</taxon>
        <taxon>Chelicerata</taxon>
        <taxon>Arachnida</taxon>
        <taxon>Araneae</taxon>
        <taxon>Araneomorphae</taxon>
        <taxon>Entelegynae</taxon>
        <taxon>Lycosoidea</taxon>
        <taxon>Lycosidae</taxon>
        <taxon>Pardosa</taxon>
    </lineage>
</organism>
<dbReference type="SUPFAM" id="SSF53474">
    <property type="entry name" value="alpha/beta-Hydrolases"/>
    <property type="match status" value="1"/>
</dbReference>
<dbReference type="Gene3D" id="3.40.50.1820">
    <property type="entry name" value="alpha/beta hydrolase"/>
    <property type="match status" value="1"/>
</dbReference>
<evidence type="ECO:0000256" key="1">
    <source>
        <dbReference type="ARBA" id="ARBA00005964"/>
    </source>
</evidence>
<feature type="signal peptide" evidence="9">
    <location>
        <begin position="1"/>
        <end position="22"/>
    </location>
</feature>
<dbReference type="InterPro" id="IPR000997">
    <property type="entry name" value="Cholinesterase"/>
</dbReference>
<dbReference type="InterPro" id="IPR019826">
    <property type="entry name" value="Carboxylesterase_B_AS"/>
</dbReference>
<dbReference type="GO" id="GO:0019695">
    <property type="term" value="P:choline metabolic process"/>
    <property type="evidence" value="ECO:0007669"/>
    <property type="project" value="TreeGrafter"/>
</dbReference>
<dbReference type="InterPro" id="IPR050654">
    <property type="entry name" value="AChE-related_enzymes"/>
</dbReference>
<dbReference type="Pfam" id="PF00135">
    <property type="entry name" value="COesterase"/>
    <property type="match status" value="1"/>
</dbReference>
<dbReference type="PROSITE" id="PS00122">
    <property type="entry name" value="CARBOXYLESTERASE_B_1"/>
    <property type="match status" value="1"/>
</dbReference>
<dbReference type="GO" id="GO:0005886">
    <property type="term" value="C:plasma membrane"/>
    <property type="evidence" value="ECO:0007669"/>
    <property type="project" value="TreeGrafter"/>
</dbReference>
<evidence type="ECO:0000256" key="5">
    <source>
        <dbReference type="ARBA" id="ARBA00023157"/>
    </source>
</evidence>
<comment type="catalytic activity">
    <reaction evidence="7">
        <text>acetylcholine + H2O = choline + acetate + H(+)</text>
        <dbReference type="Rhea" id="RHEA:17561"/>
        <dbReference type="ChEBI" id="CHEBI:15354"/>
        <dbReference type="ChEBI" id="CHEBI:15355"/>
        <dbReference type="ChEBI" id="CHEBI:15377"/>
        <dbReference type="ChEBI" id="CHEBI:15378"/>
        <dbReference type="ChEBI" id="CHEBI:30089"/>
        <dbReference type="EC" id="3.1.1.7"/>
    </reaction>
</comment>
<keyword evidence="9" id="KW-0732">Signal</keyword>
<dbReference type="FunFam" id="3.40.50.1820:FF:000029">
    <property type="entry name" value="Acetylcholinesterase"/>
    <property type="match status" value="1"/>
</dbReference>